<dbReference type="Proteomes" id="UP000410492">
    <property type="component" value="Unassembled WGS sequence"/>
</dbReference>
<evidence type="ECO:0000256" key="5">
    <source>
        <dbReference type="ARBA" id="ARBA00022833"/>
    </source>
</evidence>
<reference evidence="11 12" key="1">
    <citation type="submission" date="2019-01" db="EMBL/GenBank/DDBJ databases">
        <authorList>
            <person name="Sayadi A."/>
        </authorList>
    </citation>
    <scope>NUCLEOTIDE SEQUENCE [LARGE SCALE GENOMIC DNA]</scope>
</reference>
<dbReference type="PROSITE" id="PS50089">
    <property type="entry name" value="ZF_RING_2"/>
    <property type="match status" value="1"/>
</dbReference>
<feature type="domain" description="RING-type" evidence="10">
    <location>
        <begin position="117"/>
        <end position="158"/>
    </location>
</feature>
<keyword evidence="6 9" id="KW-1133">Transmembrane helix</keyword>
<dbReference type="InterPro" id="IPR013083">
    <property type="entry name" value="Znf_RING/FYVE/PHD"/>
</dbReference>
<dbReference type="AlphaFoldDB" id="A0A653C7N1"/>
<dbReference type="FunFam" id="3.30.40.10:FF:000009">
    <property type="entry name" value="E3 ubiquitin-protein ligase RNF130"/>
    <property type="match status" value="1"/>
</dbReference>
<sequence>GNVSAIFIYKWKGEELVKALQNDSTVYVHITIAAHTSSRQANINRTSVLFVSITFIVLMVISLTWLVFYYVQRFRYIRTKDKISRRLGNAAKKALSKIPTKNLKCEDKEMQGDCECCAICIEPYKISDTLRILPCGHEFHKSCIDPWLLEHRTCPMCKMDILRHYGFVVSSPSTISGYF</sequence>
<organism evidence="11 12">
    <name type="scientific">Callosobruchus maculatus</name>
    <name type="common">Southern cowpea weevil</name>
    <name type="synonym">Pulse bruchid</name>
    <dbReference type="NCBI Taxonomy" id="64391"/>
    <lineage>
        <taxon>Eukaryota</taxon>
        <taxon>Metazoa</taxon>
        <taxon>Ecdysozoa</taxon>
        <taxon>Arthropoda</taxon>
        <taxon>Hexapoda</taxon>
        <taxon>Insecta</taxon>
        <taxon>Pterygota</taxon>
        <taxon>Neoptera</taxon>
        <taxon>Endopterygota</taxon>
        <taxon>Coleoptera</taxon>
        <taxon>Polyphaga</taxon>
        <taxon>Cucujiformia</taxon>
        <taxon>Chrysomeloidea</taxon>
        <taxon>Chrysomelidae</taxon>
        <taxon>Bruchinae</taxon>
        <taxon>Bruchini</taxon>
        <taxon>Callosobruchus</taxon>
    </lineage>
</organism>
<evidence type="ECO:0000256" key="4">
    <source>
        <dbReference type="ARBA" id="ARBA00022771"/>
    </source>
</evidence>
<dbReference type="SMART" id="SM00184">
    <property type="entry name" value="RING"/>
    <property type="match status" value="1"/>
</dbReference>
<evidence type="ECO:0000313" key="11">
    <source>
        <dbReference type="EMBL" id="VEN43911.1"/>
    </source>
</evidence>
<evidence type="ECO:0000259" key="10">
    <source>
        <dbReference type="PROSITE" id="PS50089"/>
    </source>
</evidence>
<protein>
    <recommendedName>
        <fullName evidence="10">RING-type domain-containing protein</fullName>
    </recommendedName>
</protein>
<dbReference type="PANTHER" id="PTHR46539:SF23">
    <property type="entry name" value="RING-TYPE DOMAIN-CONTAINING PROTEIN"/>
    <property type="match status" value="1"/>
</dbReference>
<evidence type="ECO:0000313" key="12">
    <source>
        <dbReference type="Proteomes" id="UP000410492"/>
    </source>
</evidence>
<keyword evidence="7 9" id="KW-0472">Membrane</keyword>
<evidence type="ECO:0000256" key="6">
    <source>
        <dbReference type="ARBA" id="ARBA00022989"/>
    </source>
</evidence>
<feature type="transmembrane region" description="Helical" evidence="9">
    <location>
        <begin position="48"/>
        <end position="71"/>
    </location>
</feature>
<evidence type="ECO:0000256" key="1">
    <source>
        <dbReference type="ARBA" id="ARBA00004370"/>
    </source>
</evidence>
<dbReference type="SUPFAM" id="SSF57850">
    <property type="entry name" value="RING/U-box"/>
    <property type="match status" value="1"/>
</dbReference>
<dbReference type="PANTHER" id="PTHR46539">
    <property type="entry name" value="E3 UBIQUITIN-PROTEIN LIGASE ATL42"/>
    <property type="match status" value="1"/>
</dbReference>
<evidence type="ECO:0000256" key="7">
    <source>
        <dbReference type="ARBA" id="ARBA00023136"/>
    </source>
</evidence>
<keyword evidence="12" id="KW-1185">Reference proteome</keyword>
<keyword evidence="2 9" id="KW-0812">Transmembrane</keyword>
<evidence type="ECO:0000256" key="9">
    <source>
        <dbReference type="SAM" id="Phobius"/>
    </source>
</evidence>
<keyword evidence="4 8" id="KW-0863">Zinc-finger</keyword>
<dbReference type="Pfam" id="PF13639">
    <property type="entry name" value="zf-RING_2"/>
    <property type="match status" value="1"/>
</dbReference>
<dbReference type="InterPro" id="IPR001841">
    <property type="entry name" value="Znf_RING"/>
</dbReference>
<comment type="subcellular location">
    <subcellularLocation>
        <location evidence="1">Membrane</location>
    </subcellularLocation>
</comment>
<evidence type="ECO:0000256" key="8">
    <source>
        <dbReference type="PROSITE-ProRule" id="PRU00175"/>
    </source>
</evidence>
<feature type="non-terminal residue" evidence="11">
    <location>
        <position position="1"/>
    </location>
</feature>
<evidence type="ECO:0000256" key="2">
    <source>
        <dbReference type="ARBA" id="ARBA00022692"/>
    </source>
</evidence>
<dbReference type="Gene3D" id="3.30.40.10">
    <property type="entry name" value="Zinc/RING finger domain, C3HC4 (zinc finger)"/>
    <property type="match status" value="1"/>
</dbReference>
<dbReference type="EMBL" id="CAACVG010007157">
    <property type="protein sequence ID" value="VEN43911.1"/>
    <property type="molecule type" value="Genomic_DNA"/>
</dbReference>
<name>A0A653C7N1_CALMS</name>
<dbReference type="GO" id="GO:0008270">
    <property type="term" value="F:zinc ion binding"/>
    <property type="evidence" value="ECO:0007669"/>
    <property type="project" value="UniProtKB-KW"/>
</dbReference>
<dbReference type="OrthoDB" id="5357315at2759"/>
<keyword evidence="3" id="KW-0479">Metal-binding</keyword>
<keyword evidence="5" id="KW-0862">Zinc</keyword>
<proteinExistence type="predicted"/>
<accession>A0A653C7N1</accession>
<dbReference type="GO" id="GO:0016020">
    <property type="term" value="C:membrane"/>
    <property type="evidence" value="ECO:0007669"/>
    <property type="project" value="UniProtKB-SubCell"/>
</dbReference>
<evidence type="ECO:0000256" key="3">
    <source>
        <dbReference type="ARBA" id="ARBA00022723"/>
    </source>
</evidence>
<gene>
    <name evidence="11" type="ORF">CALMAC_LOCUS6902</name>
</gene>